<keyword evidence="3" id="KW-1185">Reference proteome</keyword>
<accession>A0A5C5WNW7</accession>
<keyword evidence="1" id="KW-0812">Transmembrane</keyword>
<keyword evidence="1" id="KW-0472">Membrane</keyword>
<dbReference type="Proteomes" id="UP000317243">
    <property type="component" value="Unassembled WGS sequence"/>
</dbReference>
<evidence type="ECO:0000256" key="1">
    <source>
        <dbReference type="SAM" id="Phobius"/>
    </source>
</evidence>
<reference evidence="2 3" key="1">
    <citation type="submission" date="2019-02" db="EMBL/GenBank/DDBJ databases">
        <title>Deep-cultivation of Planctomycetes and their phenomic and genomic characterization uncovers novel biology.</title>
        <authorList>
            <person name="Wiegand S."/>
            <person name="Jogler M."/>
            <person name="Boedeker C."/>
            <person name="Pinto D."/>
            <person name="Vollmers J."/>
            <person name="Rivas-Marin E."/>
            <person name="Kohn T."/>
            <person name="Peeters S.H."/>
            <person name="Heuer A."/>
            <person name="Rast P."/>
            <person name="Oberbeckmann S."/>
            <person name="Bunk B."/>
            <person name="Jeske O."/>
            <person name="Meyerdierks A."/>
            <person name="Storesund J.E."/>
            <person name="Kallscheuer N."/>
            <person name="Luecker S."/>
            <person name="Lage O.M."/>
            <person name="Pohl T."/>
            <person name="Merkel B.J."/>
            <person name="Hornburger P."/>
            <person name="Mueller R.-W."/>
            <person name="Bruemmer F."/>
            <person name="Labrenz M."/>
            <person name="Spormann A.M."/>
            <person name="Op Den Camp H."/>
            <person name="Overmann J."/>
            <person name="Amann R."/>
            <person name="Jetten M.S.M."/>
            <person name="Mascher T."/>
            <person name="Medema M.H."/>
            <person name="Devos D.P."/>
            <person name="Kaster A.-K."/>
            <person name="Ovreas L."/>
            <person name="Rohde M."/>
            <person name="Galperin M.Y."/>
            <person name="Jogler C."/>
        </authorList>
    </citation>
    <scope>NUCLEOTIDE SEQUENCE [LARGE SCALE GENOMIC DNA]</scope>
    <source>
        <strain evidence="2 3">KOR42</strain>
    </source>
</reference>
<keyword evidence="1" id="KW-1133">Transmembrane helix</keyword>
<evidence type="ECO:0000313" key="3">
    <source>
        <dbReference type="Proteomes" id="UP000317243"/>
    </source>
</evidence>
<name>A0A5C5WNW7_9PLAN</name>
<dbReference type="AlphaFoldDB" id="A0A5C5WNW7"/>
<proteinExistence type="predicted"/>
<feature type="transmembrane region" description="Helical" evidence="1">
    <location>
        <begin position="147"/>
        <end position="168"/>
    </location>
</feature>
<protein>
    <recommendedName>
        <fullName evidence="4">DUF420 domain-containing protein</fullName>
    </recommendedName>
</protein>
<dbReference type="EMBL" id="SIHI01000006">
    <property type="protein sequence ID" value="TWT52297.1"/>
    <property type="molecule type" value="Genomic_DNA"/>
</dbReference>
<gene>
    <name evidence="2" type="ORF">KOR42_29830</name>
</gene>
<evidence type="ECO:0008006" key="4">
    <source>
        <dbReference type="Google" id="ProtNLM"/>
    </source>
</evidence>
<dbReference type="Pfam" id="PF04238">
    <property type="entry name" value="DUF420"/>
    <property type="match status" value="1"/>
</dbReference>
<sequence>MNRLYTACIMKNGFLGHDASFMLDFVVTALVAIVPVLLYSLYVVKYQKKFRLHRNLQIALGLTLLVAVTAFEVDTQIIHGGWENIVNKDPDSPRLSGEAYQYARSVLHFHLIFAISTPFLWATTLFLALKKFPGDPKPGSHSRLHKVLGWASVIDIVMTSVTGLWFYYVAFVA</sequence>
<comment type="caution">
    <text evidence="2">The sequence shown here is derived from an EMBL/GenBank/DDBJ whole genome shotgun (WGS) entry which is preliminary data.</text>
</comment>
<feature type="transmembrane region" description="Helical" evidence="1">
    <location>
        <begin position="20"/>
        <end position="44"/>
    </location>
</feature>
<dbReference type="InterPro" id="IPR007352">
    <property type="entry name" value="DUF420"/>
</dbReference>
<feature type="transmembrane region" description="Helical" evidence="1">
    <location>
        <begin position="107"/>
        <end position="127"/>
    </location>
</feature>
<organism evidence="2 3">
    <name type="scientific">Thalassoglobus neptunius</name>
    <dbReference type="NCBI Taxonomy" id="1938619"/>
    <lineage>
        <taxon>Bacteria</taxon>
        <taxon>Pseudomonadati</taxon>
        <taxon>Planctomycetota</taxon>
        <taxon>Planctomycetia</taxon>
        <taxon>Planctomycetales</taxon>
        <taxon>Planctomycetaceae</taxon>
        <taxon>Thalassoglobus</taxon>
    </lineage>
</organism>
<evidence type="ECO:0000313" key="2">
    <source>
        <dbReference type="EMBL" id="TWT52297.1"/>
    </source>
</evidence>